<dbReference type="GO" id="GO:0005634">
    <property type="term" value="C:nucleus"/>
    <property type="evidence" value="ECO:0007669"/>
    <property type="project" value="UniProtKB-SubCell"/>
</dbReference>
<sequence length="916" mass="99527">MTLEDFFTLKELKDGLTTPTRVEELIGVMREQKDCATSIVVDATIVANTLASTDNVECLNHFVYLDGLCFLNHWLEQALKFDEDLTDGEGLIKVLLSSLEKLPVDRKRLNASGICVTVEKLFGHEFVKQRAQTLLEKWRNESFEGDDGCLNMEKLVDNSKPSADATEVEANDAYRSSESMPYQTEAMEGSCKLESGNHKKFQGDMEDDGLKRSEPYHSTGKGSFINPEKCETSACNSSQEKLSAEEFSVTFVPSASALEPPSPKDHMNNSDQCIISAVQNDDHISAEVNMSKCVPLVLGQGENVDVLSPRVQIVSSPAKSPIEMHATSSNGSNVESEEGNRREFVPAENNPELVVPNHPESPKQSSLGKHIAEGIHDLWIDGSLGSNELTENTNEVKELCNERTLKPCKEGDALKCSDPYKTSNFTADLDSKSVSEGDSVEFDALEVARQVAIQVEREVVDYREQSSSPEVSSRDVDSTASHDIENMETNHSMGGEPNADASVNVQDVSDTASSPKTEKCKFSENQRMESVVQTGTVHEPNAKAENKHNFDLNADVCFEDLDCVVSPIPNVTANLSTPIAVSASKGPHGVPIAPLHFEGEQGWRGSAATSAFRPASPRRSMDGVNSNSGSKRKASLLEIDLNVVDSESDANLLPFSIPSGIPSRDSSIEVSSGRAERMHLDLNSVGEEEEADHLRLPHKTVNRCLSPTSSSTSRLPSIRNFDLNYNPCVFDAVGAQSPNLAKDTSIMGSRMAVEGKTNTRPGYIETFTHGRPLIPYNQQLAPPGYCCIGVASGPVLPFQPALYGSGNIPQMMGSSGTNGIPLSSQPFLMNLANSPSGSYGVGPSRSGLDLNSGMMQMENGSREAGNMKHVFMPGNSYLLEEQRRTASQQPASGIPLKRKEPDSGYGFGYNQVNSWH</sequence>
<feature type="region of interest" description="Disordered" evidence="2">
    <location>
        <begin position="160"/>
        <end position="182"/>
    </location>
</feature>
<comment type="subcellular location">
    <subcellularLocation>
        <location evidence="1">Nucleus</location>
    </subcellularLocation>
</comment>
<evidence type="ECO:0000313" key="5">
    <source>
        <dbReference type="Proteomes" id="UP000639772"/>
    </source>
</evidence>
<dbReference type="Gene3D" id="1.20.930.10">
    <property type="entry name" value="Conserved domain common to transcription factors TFIIS, elongin A, CRSP70"/>
    <property type="match status" value="1"/>
</dbReference>
<dbReference type="SUPFAM" id="SSF47676">
    <property type="entry name" value="Conserved domain common to transcription factors TFIIS, elongin A, CRSP70"/>
    <property type="match status" value="1"/>
</dbReference>
<dbReference type="OrthoDB" id="1595674at2759"/>
<dbReference type="Pfam" id="PF08711">
    <property type="entry name" value="Med26"/>
    <property type="match status" value="1"/>
</dbReference>
<feature type="domain" description="TFIIS N-terminal" evidence="3">
    <location>
        <begin position="69"/>
        <end position="145"/>
    </location>
</feature>
<protein>
    <recommendedName>
        <fullName evidence="3">TFIIS N-terminal domain-containing protein</fullName>
    </recommendedName>
</protein>
<dbReference type="EMBL" id="JADCNM010000012">
    <property type="protein sequence ID" value="KAG0459211.1"/>
    <property type="molecule type" value="Genomic_DNA"/>
</dbReference>
<feature type="region of interest" description="Disordered" evidence="2">
    <location>
        <begin position="610"/>
        <end position="630"/>
    </location>
</feature>
<comment type="caution">
    <text evidence="4">The sequence shown here is derived from an EMBL/GenBank/DDBJ whole genome shotgun (WGS) entry which is preliminary data.</text>
</comment>
<gene>
    <name evidence="4" type="ORF">HPP92_022339</name>
</gene>
<organism evidence="4 5">
    <name type="scientific">Vanilla planifolia</name>
    <name type="common">Vanilla</name>
    <dbReference type="NCBI Taxonomy" id="51239"/>
    <lineage>
        <taxon>Eukaryota</taxon>
        <taxon>Viridiplantae</taxon>
        <taxon>Streptophyta</taxon>
        <taxon>Embryophyta</taxon>
        <taxon>Tracheophyta</taxon>
        <taxon>Spermatophyta</taxon>
        <taxon>Magnoliopsida</taxon>
        <taxon>Liliopsida</taxon>
        <taxon>Asparagales</taxon>
        <taxon>Orchidaceae</taxon>
        <taxon>Vanilloideae</taxon>
        <taxon>Vanilleae</taxon>
        <taxon>Vanilla</taxon>
    </lineage>
</organism>
<dbReference type="Proteomes" id="UP000639772">
    <property type="component" value="Chromosome 12"/>
</dbReference>
<dbReference type="AlphaFoldDB" id="A0A835PVH7"/>
<evidence type="ECO:0000313" key="4">
    <source>
        <dbReference type="EMBL" id="KAG0459211.1"/>
    </source>
</evidence>
<reference evidence="4 5" key="1">
    <citation type="journal article" date="2020" name="Nat. Food">
        <title>A phased Vanilla planifolia genome enables genetic improvement of flavour and production.</title>
        <authorList>
            <person name="Hasing T."/>
            <person name="Tang H."/>
            <person name="Brym M."/>
            <person name="Khazi F."/>
            <person name="Huang T."/>
            <person name="Chambers A.H."/>
        </authorList>
    </citation>
    <scope>NUCLEOTIDE SEQUENCE [LARGE SCALE GENOMIC DNA]</scope>
    <source>
        <tissue evidence="4">Leaf</tissue>
    </source>
</reference>
<name>A0A835PVH7_VANPL</name>
<keyword evidence="1" id="KW-0539">Nucleus</keyword>
<accession>A0A835PVH7</accession>
<dbReference type="PANTHER" id="PTHR47292:SF1">
    <property type="entry name" value="TRANSCRIPTION ELONGATION FACTOR (TFIIS) FAMILY PROTEIN"/>
    <property type="match status" value="1"/>
</dbReference>
<dbReference type="PROSITE" id="PS51319">
    <property type="entry name" value="TFIIS_N"/>
    <property type="match status" value="1"/>
</dbReference>
<evidence type="ECO:0000256" key="2">
    <source>
        <dbReference type="SAM" id="MobiDB-lite"/>
    </source>
</evidence>
<evidence type="ECO:0000256" key="1">
    <source>
        <dbReference type="PROSITE-ProRule" id="PRU00649"/>
    </source>
</evidence>
<dbReference type="InterPro" id="IPR035441">
    <property type="entry name" value="TFIIS/LEDGF_dom_sf"/>
</dbReference>
<feature type="region of interest" description="Disordered" evidence="2">
    <location>
        <begin position="882"/>
        <end position="916"/>
    </location>
</feature>
<dbReference type="PANTHER" id="PTHR47292">
    <property type="entry name" value="TRANSCRIPTION ELONGATION FACTOR (TFIIS) FAMILY PROTEIN-RELATED"/>
    <property type="match status" value="1"/>
</dbReference>
<evidence type="ECO:0000259" key="3">
    <source>
        <dbReference type="PROSITE" id="PS51319"/>
    </source>
</evidence>
<dbReference type="InterPro" id="IPR017923">
    <property type="entry name" value="TFIIS_N"/>
</dbReference>
<proteinExistence type="predicted"/>